<dbReference type="Proteomes" id="UP000234778">
    <property type="component" value="Unassembled WGS sequence"/>
</dbReference>
<dbReference type="SUPFAM" id="SSF53335">
    <property type="entry name" value="S-adenosyl-L-methionine-dependent methyltransferases"/>
    <property type="match status" value="1"/>
</dbReference>
<feature type="binding site" evidence="4">
    <location>
        <position position="119"/>
    </location>
    <ligand>
        <name>S-adenosyl-L-methionine</name>
        <dbReference type="ChEBI" id="CHEBI:59789"/>
    </ligand>
</feature>
<comment type="function">
    <text evidence="4">Methyltransferase required for the conversion of demethylmenaquinol (DMKH2) to menaquinol (MKH2).</text>
</comment>
<dbReference type="CDD" id="cd02440">
    <property type="entry name" value="AdoMet_MTases"/>
    <property type="match status" value="1"/>
</dbReference>
<proteinExistence type="inferred from homology"/>
<dbReference type="PROSITE" id="PS01184">
    <property type="entry name" value="UBIE_2"/>
    <property type="match status" value="1"/>
</dbReference>
<gene>
    <name evidence="4" type="primary">menG</name>
    <name evidence="5" type="ORF">CYJ26_03840</name>
</gene>
<evidence type="ECO:0000256" key="3">
    <source>
        <dbReference type="ARBA" id="ARBA00022691"/>
    </source>
</evidence>
<dbReference type="HAMAP" id="MF_01813">
    <property type="entry name" value="MenG_UbiE_methyltr"/>
    <property type="match status" value="1"/>
</dbReference>
<keyword evidence="1 4" id="KW-0489">Methyltransferase</keyword>
<dbReference type="GeneID" id="81708067"/>
<dbReference type="EMBL" id="PKHA01000002">
    <property type="protein sequence ID" value="PKY99256.1"/>
    <property type="molecule type" value="Genomic_DNA"/>
</dbReference>
<dbReference type="PROSITE" id="PS51608">
    <property type="entry name" value="SAM_MT_UBIE"/>
    <property type="match status" value="1"/>
</dbReference>
<dbReference type="GO" id="GO:0043770">
    <property type="term" value="F:demethylmenaquinone methyltransferase activity"/>
    <property type="evidence" value="ECO:0007669"/>
    <property type="project" value="UniProtKB-UniRule"/>
</dbReference>
<evidence type="ECO:0000313" key="5">
    <source>
        <dbReference type="EMBL" id="PKY99256.1"/>
    </source>
</evidence>
<dbReference type="NCBIfam" id="TIGR01934">
    <property type="entry name" value="MenG_MenH_UbiE"/>
    <property type="match status" value="1"/>
</dbReference>
<sequence>MSRATLAKDPSEVAGMFDAVARRYDLTNDVMSLWQVRMWRAVTRAAVDARPGTRVLDLAAGTGTSSAEYAREGAQVVACDFSTGMVAEGKRRHPEITFVAGDAMALPFADATFDVVTISYGLRNVQDTALALREMARVTRPGGRLVIAEFSTPTWAPFRDLYRFYLGTALPAAGRLVSSNTEAYSYLGESILAWPDQQTLAALIQDCGWSEVGYKNLSGGIVAVHRATRPAQAPAPRP</sequence>
<accession>A0A2I1KUE9</accession>
<evidence type="ECO:0000256" key="4">
    <source>
        <dbReference type="HAMAP-Rule" id="MF_01813"/>
    </source>
</evidence>
<comment type="caution">
    <text evidence="5">The sequence shown here is derived from an EMBL/GenBank/DDBJ whole genome shotgun (WGS) entry which is preliminary data.</text>
</comment>
<dbReference type="InterPro" id="IPR023576">
    <property type="entry name" value="UbiE/COQ5_MeTrFase_CS"/>
</dbReference>
<comment type="pathway">
    <text evidence="4">Quinol/quinone metabolism; menaquinone biosynthesis; menaquinol from 1,4-dihydroxy-2-naphthoate: step 2/2.</text>
</comment>
<evidence type="ECO:0000256" key="1">
    <source>
        <dbReference type="ARBA" id="ARBA00022603"/>
    </source>
</evidence>
<evidence type="ECO:0000313" key="6">
    <source>
        <dbReference type="Proteomes" id="UP000234778"/>
    </source>
</evidence>
<dbReference type="NCBIfam" id="NF001241">
    <property type="entry name" value="PRK00216.1-2"/>
    <property type="match status" value="1"/>
</dbReference>
<dbReference type="Pfam" id="PF01209">
    <property type="entry name" value="Ubie_methyltran"/>
    <property type="match status" value="1"/>
</dbReference>
<keyword evidence="4" id="KW-0474">Menaquinone biosynthesis</keyword>
<keyword evidence="3 4" id="KW-0949">S-adenosyl-L-methionine</keyword>
<dbReference type="GO" id="GO:0032259">
    <property type="term" value="P:methylation"/>
    <property type="evidence" value="ECO:0007669"/>
    <property type="project" value="UniProtKB-KW"/>
</dbReference>
<evidence type="ECO:0000256" key="2">
    <source>
        <dbReference type="ARBA" id="ARBA00022679"/>
    </source>
</evidence>
<dbReference type="GO" id="GO:0009234">
    <property type="term" value="P:menaquinone biosynthetic process"/>
    <property type="evidence" value="ECO:0007669"/>
    <property type="project" value="UniProtKB-UniRule"/>
</dbReference>
<dbReference type="UniPathway" id="UPA00079">
    <property type="reaction ID" value="UER00169"/>
</dbReference>
<dbReference type="PANTHER" id="PTHR43591:SF24">
    <property type="entry name" value="2-METHOXY-6-POLYPRENYL-1,4-BENZOQUINOL METHYLASE, MITOCHONDRIAL"/>
    <property type="match status" value="1"/>
</dbReference>
<reference evidence="5 6" key="1">
    <citation type="submission" date="2017-12" db="EMBL/GenBank/DDBJ databases">
        <title>Phylogenetic diversity of female urinary microbiome.</title>
        <authorList>
            <person name="Thomas-White K."/>
            <person name="Wolfe A.J."/>
        </authorList>
    </citation>
    <scope>NUCLEOTIDE SEQUENCE [LARGE SCALE GENOMIC DNA]</scope>
    <source>
        <strain evidence="5 6">UMB0319</strain>
    </source>
</reference>
<name>A0A2I1KUE9_9ACTO</name>
<dbReference type="AlphaFoldDB" id="A0A2I1KUE9"/>
<organism evidence="5 6">
    <name type="scientific">Actinomyces urogenitalis</name>
    <dbReference type="NCBI Taxonomy" id="103621"/>
    <lineage>
        <taxon>Bacteria</taxon>
        <taxon>Bacillati</taxon>
        <taxon>Actinomycetota</taxon>
        <taxon>Actinomycetes</taxon>
        <taxon>Actinomycetales</taxon>
        <taxon>Actinomycetaceae</taxon>
        <taxon>Actinomyces</taxon>
    </lineage>
</organism>
<dbReference type="InterPro" id="IPR004033">
    <property type="entry name" value="UbiE/COQ5_MeTrFase"/>
</dbReference>
<dbReference type="InterPro" id="IPR029063">
    <property type="entry name" value="SAM-dependent_MTases_sf"/>
</dbReference>
<comment type="similarity">
    <text evidence="4">Belongs to the class I-like SAM-binding methyltransferase superfamily. MenG/UbiE family.</text>
</comment>
<feature type="binding site" evidence="4">
    <location>
        <begin position="102"/>
        <end position="103"/>
    </location>
    <ligand>
        <name>S-adenosyl-L-methionine</name>
        <dbReference type="ChEBI" id="CHEBI:59789"/>
    </ligand>
</feature>
<comment type="catalytic activity">
    <reaction evidence="4">
        <text>a 2-demethylmenaquinol + S-adenosyl-L-methionine = a menaquinol + S-adenosyl-L-homocysteine + H(+)</text>
        <dbReference type="Rhea" id="RHEA:42640"/>
        <dbReference type="Rhea" id="RHEA-COMP:9539"/>
        <dbReference type="Rhea" id="RHEA-COMP:9563"/>
        <dbReference type="ChEBI" id="CHEBI:15378"/>
        <dbReference type="ChEBI" id="CHEBI:18151"/>
        <dbReference type="ChEBI" id="CHEBI:55437"/>
        <dbReference type="ChEBI" id="CHEBI:57856"/>
        <dbReference type="ChEBI" id="CHEBI:59789"/>
        <dbReference type="EC" id="2.1.1.163"/>
    </reaction>
</comment>
<dbReference type="RefSeq" id="WP_006548972.1">
    <property type="nucleotide sequence ID" value="NZ_CP136961.1"/>
</dbReference>
<dbReference type="Gene3D" id="3.40.50.150">
    <property type="entry name" value="Vaccinia Virus protein VP39"/>
    <property type="match status" value="1"/>
</dbReference>
<feature type="binding site" evidence="4">
    <location>
        <position position="62"/>
    </location>
    <ligand>
        <name>S-adenosyl-L-methionine</name>
        <dbReference type="ChEBI" id="CHEBI:59789"/>
    </ligand>
</feature>
<keyword evidence="2 4" id="KW-0808">Transferase</keyword>
<protein>
    <recommendedName>
        <fullName evidence="4">Demethylmenaquinone methyltransferase</fullName>
        <ecNumber evidence="4">2.1.1.163</ecNumber>
    </recommendedName>
</protein>
<dbReference type="PANTHER" id="PTHR43591">
    <property type="entry name" value="METHYLTRANSFERASE"/>
    <property type="match status" value="1"/>
</dbReference>
<feature type="binding site" evidence="4">
    <location>
        <position position="80"/>
    </location>
    <ligand>
        <name>S-adenosyl-L-methionine</name>
        <dbReference type="ChEBI" id="CHEBI:59789"/>
    </ligand>
</feature>
<dbReference type="EC" id="2.1.1.163" evidence="4"/>